<keyword evidence="1" id="KW-0645">Protease</keyword>
<evidence type="ECO:0000313" key="1">
    <source>
        <dbReference type="EMBL" id="KAL1228227.1"/>
    </source>
</evidence>
<organism evidence="1 2">
    <name type="scientific">Trichinella spiralis</name>
    <name type="common">Trichina worm</name>
    <dbReference type="NCBI Taxonomy" id="6334"/>
    <lineage>
        <taxon>Eukaryota</taxon>
        <taxon>Metazoa</taxon>
        <taxon>Ecdysozoa</taxon>
        <taxon>Nematoda</taxon>
        <taxon>Enoplea</taxon>
        <taxon>Dorylaimia</taxon>
        <taxon>Trichinellida</taxon>
        <taxon>Trichinellidae</taxon>
        <taxon>Trichinella</taxon>
    </lineage>
</organism>
<gene>
    <name evidence="1" type="ORF">TSPI_09874</name>
</gene>
<evidence type="ECO:0000313" key="2">
    <source>
        <dbReference type="Proteomes" id="UP001558632"/>
    </source>
</evidence>
<comment type="caution">
    <text evidence="1">The sequence shown here is derived from an EMBL/GenBank/DDBJ whole genome shotgun (WGS) entry which is preliminary data.</text>
</comment>
<name>A0ABR3K5F6_TRISP</name>
<dbReference type="Proteomes" id="UP001558632">
    <property type="component" value="Unassembled WGS sequence"/>
</dbReference>
<dbReference type="GO" id="GO:0008233">
    <property type="term" value="F:peptidase activity"/>
    <property type="evidence" value="ECO:0007669"/>
    <property type="project" value="UniProtKB-KW"/>
</dbReference>
<accession>A0ABR3K5F6</accession>
<sequence>MFGLGSSISGLAESTAAANRLHAISIFPEYHMELHLISIASLKPMVSQQASWISSNGLPTSNCMQGHNLVDPFQASSFSFMFRLGSSISGLAESTAAANRLHAISIFPEYHMELHLISIASLKPMVSQQASWCFCWFENSHPVA</sequence>
<reference evidence="1 2" key="1">
    <citation type="submission" date="2024-07" db="EMBL/GenBank/DDBJ databases">
        <title>Enhanced genomic and transcriptomic resources for Trichinella pseudospiralis and T. spiralis underpin the discovery of pronounced molecular differences between stages and species.</title>
        <authorList>
            <person name="Pasi K.K."/>
            <person name="La Rosa G."/>
            <person name="Gomez-Morales M.A."/>
            <person name="Tosini F."/>
            <person name="Sumanam S."/>
            <person name="Young N.D."/>
            <person name="Chang B.C."/>
            <person name="Robin G.B."/>
        </authorList>
    </citation>
    <scope>NUCLEOTIDE SEQUENCE [LARGE SCALE GENOMIC DNA]</scope>
    <source>
        <strain evidence="1">ISS534</strain>
    </source>
</reference>
<proteinExistence type="predicted"/>
<protein>
    <submittedName>
        <fullName evidence="1">Presequence protease</fullName>
    </submittedName>
</protein>
<dbReference type="GO" id="GO:0006508">
    <property type="term" value="P:proteolysis"/>
    <property type="evidence" value="ECO:0007669"/>
    <property type="project" value="UniProtKB-KW"/>
</dbReference>
<dbReference type="EMBL" id="JBEUSY010000517">
    <property type="protein sequence ID" value="KAL1228227.1"/>
    <property type="molecule type" value="Genomic_DNA"/>
</dbReference>
<keyword evidence="2" id="KW-1185">Reference proteome</keyword>
<keyword evidence="1" id="KW-0378">Hydrolase</keyword>